<evidence type="ECO:0000313" key="4">
    <source>
        <dbReference type="EMBL" id="RNB87611.1"/>
    </source>
</evidence>
<keyword evidence="4" id="KW-0238">DNA-binding</keyword>
<evidence type="ECO:0000256" key="2">
    <source>
        <dbReference type="ARBA" id="ARBA00022803"/>
    </source>
</evidence>
<accession>A0A3M8DJI7</accession>
<evidence type="ECO:0000256" key="1">
    <source>
        <dbReference type="ARBA" id="ARBA00022737"/>
    </source>
</evidence>
<dbReference type="OrthoDB" id="600613at2"/>
<dbReference type="SUPFAM" id="SSF48452">
    <property type="entry name" value="TPR-like"/>
    <property type="match status" value="2"/>
</dbReference>
<dbReference type="PROSITE" id="PS50005">
    <property type="entry name" value="TPR"/>
    <property type="match status" value="2"/>
</dbReference>
<comment type="caution">
    <text evidence="4">The sequence shown here is derived from an EMBL/GenBank/DDBJ whole genome shotgun (WGS) entry which is preliminary data.</text>
</comment>
<dbReference type="PANTHER" id="PTHR45586">
    <property type="entry name" value="TPR REPEAT-CONTAINING PROTEIN PA4667"/>
    <property type="match status" value="1"/>
</dbReference>
<evidence type="ECO:0000313" key="5">
    <source>
        <dbReference type="Proteomes" id="UP000271031"/>
    </source>
</evidence>
<dbReference type="GO" id="GO:0003677">
    <property type="term" value="F:DNA binding"/>
    <property type="evidence" value="ECO:0007669"/>
    <property type="project" value="UniProtKB-KW"/>
</dbReference>
<keyword evidence="2 3" id="KW-0802">TPR repeat</keyword>
<keyword evidence="1" id="KW-0677">Repeat</keyword>
<sequence length="557" mass="63928">MNSRSKKETKKAAVLPYMCEAGFFVDRGMRFLHRSDYDRALRCFRRAVELEPSNPENLCHLAGVLAETGQFESSNELLFQVVNEIAPEKSEVLFYLANNFANMEQYEKAEEMALRYLQESDQVEYQEEAHDLLEYIYFEMGVSPRRYFGTPLESLYIKHDAARKSLEEGKFFEAIRTLEEIVEEKPDFIPACNNLALAYYYTGSIDKAMSMIDQTLEYEPGNLHALCNLAILLAHCNRMTELFPLLDDLKKVVPFHPEYAYKLATTMGVLGQHEEAYHLFVRLFRRSFPQEASALHFAAISAYSTNRIQQAIRWWQKAKQMDPTAGIADYYLQLAQERLLGKHDEEKGRKPIPYYYHQPMEPLPEEMKWNSVEEVKDDSMIRSSLLWALQYGKEEVQEMVIQTLGMIGDEEARSTLESFSETTNNAKLKQKARIALKQLKAKHASDNAANETKADLPAQADISNDEVSASIKASFSADVDKPLREWALMRWAEYLEKTAHPLHVRKPVAWAAALEYLYQKSNGQKVTQAAVAQKFDTSTATLAKCVKELSMLDLNLF</sequence>
<evidence type="ECO:0000256" key="3">
    <source>
        <dbReference type="PROSITE-ProRule" id="PRU00339"/>
    </source>
</evidence>
<name>A0A3M8DJI7_9BACL</name>
<dbReference type="InterPro" id="IPR051012">
    <property type="entry name" value="CellSynth/LPSAsmb/PSIAsmb"/>
</dbReference>
<dbReference type="PANTHER" id="PTHR45586:SF1">
    <property type="entry name" value="LIPOPOLYSACCHARIDE ASSEMBLY PROTEIN B"/>
    <property type="match status" value="1"/>
</dbReference>
<dbReference type="RefSeq" id="WP_122918453.1">
    <property type="nucleotide sequence ID" value="NZ_RHHQ01000011.1"/>
</dbReference>
<dbReference type="Proteomes" id="UP000271031">
    <property type="component" value="Unassembled WGS sequence"/>
</dbReference>
<dbReference type="Pfam" id="PF13432">
    <property type="entry name" value="TPR_16"/>
    <property type="match status" value="1"/>
</dbReference>
<organism evidence="4 5">
    <name type="scientific">Brevibacillus fluminis</name>
    <dbReference type="NCBI Taxonomy" id="511487"/>
    <lineage>
        <taxon>Bacteria</taxon>
        <taxon>Bacillati</taxon>
        <taxon>Bacillota</taxon>
        <taxon>Bacilli</taxon>
        <taxon>Bacillales</taxon>
        <taxon>Paenibacillaceae</taxon>
        <taxon>Brevibacillus</taxon>
    </lineage>
</organism>
<dbReference type="PROSITE" id="PS50293">
    <property type="entry name" value="TPR_REGION"/>
    <property type="match status" value="1"/>
</dbReference>
<gene>
    <name evidence="4" type="ORF">EDM56_13600</name>
</gene>
<dbReference type="EMBL" id="RHHQ01000011">
    <property type="protein sequence ID" value="RNB87611.1"/>
    <property type="molecule type" value="Genomic_DNA"/>
</dbReference>
<feature type="repeat" description="TPR" evidence="3">
    <location>
        <begin position="21"/>
        <end position="54"/>
    </location>
</feature>
<dbReference type="Pfam" id="PF14559">
    <property type="entry name" value="TPR_19"/>
    <property type="match status" value="1"/>
</dbReference>
<dbReference type="InterPro" id="IPR019734">
    <property type="entry name" value="TPR_rpt"/>
</dbReference>
<proteinExistence type="predicted"/>
<protein>
    <submittedName>
        <fullName evidence="4">DNA-binding protein</fullName>
    </submittedName>
</protein>
<keyword evidence="5" id="KW-1185">Reference proteome</keyword>
<reference evidence="4 5" key="1">
    <citation type="submission" date="2018-10" db="EMBL/GenBank/DDBJ databases">
        <title>Phylogenomics of Brevibacillus.</title>
        <authorList>
            <person name="Dunlap C."/>
        </authorList>
    </citation>
    <scope>NUCLEOTIDE SEQUENCE [LARGE SCALE GENOMIC DNA]</scope>
    <source>
        <strain evidence="4 5">JCM 15716</strain>
    </source>
</reference>
<dbReference type="Gene3D" id="1.25.40.10">
    <property type="entry name" value="Tetratricopeptide repeat domain"/>
    <property type="match status" value="2"/>
</dbReference>
<dbReference type="AlphaFoldDB" id="A0A3M8DJI7"/>
<feature type="repeat" description="TPR" evidence="3">
    <location>
        <begin position="189"/>
        <end position="222"/>
    </location>
</feature>
<dbReference type="SMART" id="SM00028">
    <property type="entry name" value="TPR"/>
    <property type="match status" value="4"/>
</dbReference>
<dbReference type="InterPro" id="IPR011990">
    <property type="entry name" value="TPR-like_helical_dom_sf"/>
</dbReference>